<accession>A0A2T4IEH6</accession>
<dbReference type="SUPFAM" id="SSF103032">
    <property type="entry name" value="Hypothetical protein YwqG"/>
    <property type="match status" value="1"/>
</dbReference>
<dbReference type="PANTHER" id="PTHR36436:SF6">
    <property type="entry name" value="SLL5081 PROTEIN"/>
    <property type="match status" value="1"/>
</dbReference>
<name>A0A2T4IEH6_9RHOO</name>
<reference evidence="1 2" key="2">
    <citation type="submission" date="2018-04" db="EMBL/GenBank/DDBJ databases">
        <title>Thauera lacus sp. nov., isolated from an saline lake in Inner Mongolia, China.</title>
        <authorList>
            <person name="Liang Q.-Y."/>
        </authorList>
    </citation>
    <scope>NUCLEOTIDE SEQUENCE [LARGE SCALE GENOMIC DNA]</scope>
    <source>
        <strain evidence="1 2">D20</strain>
    </source>
</reference>
<reference evidence="1 2" key="1">
    <citation type="submission" date="2018-03" db="EMBL/GenBank/DDBJ databases">
        <authorList>
            <person name="Keele B.F."/>
        </authorList>
    </citation>
    <scope>NUCLEOTIDE SEQUENCE [LARGE SCALE GENOMIC DNA]</scope>
    <source>
        <strain evidence="1 2">D20</strain>
    </source>
</reference>
<gene>
    <name evidence="1" type="ORF">C8261_11435</name>
</gene>
<dbReference type="EMBL" id="PZKC01000008">
    <property type="protein sequence ID" value="PTD96177.1"/>
    <property type="molecule type" value="Genomic_DNA"/>
</dbReference>
<dbReference type="Gene3D" id="2.30.320.10">
    <property type="entry name" value="YwqG-like"/>
    <property type="match status" value="1"/>
</dbReference>
<proteinExistence type="predicted"/>
<evidence type="ECO:0000313" key="2">
    <source>
        <dbReference type="Proteomes" id="UP000241193"/>
    </source>
</evidence>
<dbReference type="PANTHER" id="PTHR36436">
    <property type="entry name" value="SLL5081 PROTEIN"/>
    <property type="match status" value="1"/>
</dbReference>
<dbReference type="InterPro" id="IPR035948">
    <property type="entry name" value="YwqG-like_sf"/>
</dbReference>
<dbReference type="RefSeq" id="WP_107493837.1">
    <property type="nucleotide sequence ID" value="NZ_PZKC01000008.1"/>
</dbReference>
<dbReference type="OrthoDB" id="8792814at2"/>
<dbReference type="Proteomes" id="UP000241193">
    <property type="component" value="Unassembled WGS sequence"/>
</dbReference>
<dbReference type="Pfam" id="PF09234">
    <property type="entry name" value="DUF1963"/>
    <property type="match status" value="1"/>
</dbReference>
<evidence type="ECO:0000313" key="1">
    <source>
        <dbReference type="EMBL" id="PTD96177.1"/>
    </source>
</evidence>
<dbReference type="InterPro" id="IPR015315">
    <property type="entry name" value="DUF1963"/>
</dbReference>
<organism evidence="1 2">
    <name type="scientific">Pseudothauera lacus</name>
    <dbReference type="NCBI Taxonomy" id="2136175"/>
    <lineage>
        <taxon>Bacteria</taxon>
        <taxon>Pseudomonadati</taxon>
        <taxon>Pseudomonadota</taxon>
        <taxon>Betaproteobacteria</taxon>
        <taxon>Rhodocyclales</taxon>
        <taxon>Zoogloeaceae</taxon>
        <taxon>Pseudothauera</taxon>
    </lineage>
</organism>
<dbReference type="AlphaFoldDB" id="A0A2T4IEH6"/>
<sequence length="227" mass="25680">MEEIREKLKRPAIVFEIGGFKASDDPLESWFGKVNVCSPGEVWPSMDGVPMRALCQINLANLPFRPSRLTDIEFITLFIGPKELPSNAPNGQNWCLRTYQSLSALVPIGQPDTKSMVKAFPMRPRVVEEDFPCREDLPFDLPESVQDNYEDLFSNVSGLKLGGWPTLIQSEIFWAPWNQHPAAPEYVFQVDSEPKANWSWGDGGVGYFGRGTAKGKEEDWACEWQCY</sequence>
<comment type="caution">
    <text evidence="1">The sequence shown here is derived from an EMBL/GenBank/DDBJ whole genome shotgun (WGS) entry which is preliminary data.</text>
</comment>
<keyword evidence="2" id="KW-1185">Reference proteome</keyword>
<evidence type="ECO:0008006" key="3">
    <source>
        <dbReference type="Google" id="ProtNLM"/>
    </source>
</evidence>
<protein>
    <recommendedName>
        <fullName evidence="3">DUF1963 domain-containing protein</fullName>
    </recommendedName>
</protein>